<feature type="transmembrane region" description="Helical" evidence="1">
    <location>
        <begin position="258"/>
        <end position="282"/>
    </location>
</feature>
<evidence type="ECO:0000256" key="1">
    <source>
        <dbReference type="SAM" id="Phobius"/>
    </source>
</evidence>
<protein>
    <submittedName>
        <fullName evidence="2">Uncharacterized protein</fullName>
    </submittedName>
</protein>
<feature type="transmembrane region" description="Helical" evidence="1">
    <location>
        <begin position="316"/>
        <end position="335"/>
    </location>
</feature>
<proteinExistence type="predicted"/>
<feature type="transmembrane region" description="Helical" evidence="1">
    <location>
        <begin position="369"/>
        <end position="386"/>
    </location>
</feature>
<dbReference type="EMBL" id="CP108110">
    <property type="protein sequence ID" value="WUQ86846.1"/>
    <property type="molecule type" value="Genomic_DNA"/>
</dbReference>
<keyword evidence="1" id="KW-1133">Transmembrane helix</keyword>
<evidence type="ECO:0000313" key="3">
    <source>
        <dbReference type="Proteomes" id="UP001432222"/>
    </source>
</evidence>
<feature type="transmembrane region" description="Helical" evidence="1">
    <location>
        <begin position="197"/>
        <end position="219"/>
    </location>
</feature>
<gene>
    <name evidence="2" type="ORF">OHA16_30115</name>
</gene>
<feature type="transmembrane region" description="Helical" evidence="1">
    <location>
        <begin position="225"/>
        <end position="246"/>
    </location>
</feature>
<keyword evidence="1" id="KW-0472">Membrane</keyword>
<organism evidence="2 3">
    <name type="scientific">Kitasatospora purpeofusca</name>
    <dbReference type="NCBI Taxonomy" id="67352"/>
    <lineage>
        <taxon>Bacteria</taxon>
        <taxon>Bacillati</taxon>
        <taxon>Actinomycetota</taxon>
        <taxon>Actinomycetes</taxon>
        <taxon>Kitasatosporales</taxon>
        <taxon>Streptomycetaceae</taxon>
        <taxon>Kitasatospora</taxon>
    </lineage>
</organism>
<feature type="transmembrane region" description="Helical" evidence="1">
    <location>
        <begin position="398"/>
        <end position="418"/>
    </location>
</feature>
<feature type="transmembrane region" description="Helical" evidence="1">
    <location>
        <begin position="288"/>
        <end position="309"/>
    </location>
</feature>
<keyword evidence="1" id="KW-0812">Transmembrane</keyword>
<reference evidence="2" key="1">
    <citation type="submission" date="2022-10" db="EMBL/GenBank/DDBJ databases">
        <title>The complete genomes of actinobacterial strains from the NBC collection.</title>
        <authorList>
            <person name="Joergensen T.S."/>
            <person name="Alvarez Arevalo M."/>
            <person name="Sterndorff E.B."/>
            <person name="Faurdal D."/>
            <person name="Vuksanovic O."/>
            <person name="Mourched A.-S."/>
            <person name="Charusanti P."/>
            <person name="Shaw S."/>
            <person name="Blin K."/>
            <person name="Weber T."/>
        </authorList>
    </citation>
    <scope>NUCLEOTIDE SEQUENCE</scope>
    <source>
        <strain evidence="2">NBC_00222</strain>
    </source>
</reference>
<accession>A0ABZ1U6Q3</accession>
<evidence type="ECO:0000313" key="2">
    <source>
        <dbReference type="EMBL" id="WUQ86846.1"/>
    </source>
</evidence>
<keyword evidence="3" id="KW-1185">Reference proteome</keyword>
<dbReference type="RefSeq" id="WP_328957433.1">
    <property type="nucleotide sequence ID" value="NZ_CP108110.1"/>
</dbReference>
<name>A0ABZ1U6Q3_9ACTN</name>
<sequence length="517" mass="54583">MTGNDPGYDYWFRLEIEVSGSPGGRSRLKELLAARGWVVSASASSGTENAADTGSAPETWIVEAGVSGSRWGAAQVVKTALERTRRQTPVSVELKVLEPVVPSDPPRTRWLAHLPPPSAVRPDWLRRSLLQSGLFDTGREIFLPAGPGVRRAAELATVRALTEIAAPPHNALPRLLGPPSLAEQPSRRRQHVVPERIGLPIALTAAAVLLTLGTCLNAAQLHPLATGVAALLLALLLGAPAGLLAAQYGTHPERTRPLPAAAVGWAAGLATTGAGLALPFAAPSRQGAAVLTVVLSAAFLTGNGLRLLFRNLSRKATVAWLVPALLPLALPVLPVPGFSLHTYYLDYFDASREEVFIPVSWQLIADTKGMVIVVGPLVALALLGYARHFHAPRSAEGIPLWVSLLCVAFMATVAVFWVQVLTPATEAAAAAATRAKAGGQPGQYFGIAPQRVCVRPAAGSTAPPFQGSAVSPDHPYLAFPSSADWIRLWDLADHSSVVVKREHWQIAKSSDPSCPVG</sequence>
<dbReference type="Proteomes" id="UP001432222">
    <property type="component" value="Chromosome"/>
</dbReference>